<protein>
    <submittedName>
        <fullName evidence="8">RagB/SusD family nutrient uptake outer membrane protein</fullName>
    </submittedName>
</protein>
<dbReference type="CDD" id="cd08977">
    <property type="entry name" value="SusD"/>
    <property type="match status" value="1"/>
</dbReference>
<feature type="domain" description="RagB/SusD" evidence="6">
    <location>
        <begin position="294"/>
        <end position="503"/>
    </location>
</feature>
<dbReference type="RefSeq" id="WP_379663994.1">
    <property type="nucleotide sequence ID" value="NZ_JBHUDG010000049.1"/>
</dbReference>
<comment type="similarity">
    <text evidence="2">Belongs to the SusD family.</text>
</comment>
<accession>A0ABW4IJ25</accession>
<dbReference type="PROSITE" id="PS51257">
    <property type="entry name" value="PROKAR_LIPOPROTEIN"/>
    <property type="match status" value="1"/>
</dbReference>
<reference evidence="9" key="1">
    <citation type="journal article" date="2019" name="Int. J. Syst. Evol. Microbiol.">
        <title>The Global Catalogue of Microorganisms (GCM) 10K type strain sequencing project: providing services to taxonomists for standard genome sequencing and annotation.</title>
        <authorList>
            <consortium name="The Broad Institute Genomics Platform"/>
            <consortium name="The Broad Institute Genome Sequencing Center for Infectious Disease"/>
            <person name="Wu L."/>
            <person name="Ma J."/>
        </authorList>
    </citation>
    <scope>NUCLEOTIDE SEQUENCE [LARGE SCALE GENOMIC DNA]</scope>
    <source>
        <strain evidence="9">CCUG 53762</strain>
    </source>
</reference>
<feature type="domain" description="SusD-like N-terminal" evidence="7">
    <location>
        <begin position="25"/>
        <end position="220"/>
    </location>
</feature>
<dbReference type="Proteomes" id="UP001597118">
    <property type="component" value="Unassembled WGS sequence"/>
</dbReference>
<evidence type="ECO:0000313" key="9">
    <source>
        <dbReference type="Proteomes" id="UP001597118"/>
    </source>
</evidence>
<evidence type="ECO:0000313" key="8">
    <source>
        <dbReference type="EMBL" id="MFD1631626.1"/>
    </source>
</evidence>
<evidence type="ECO:0000256" key="3">
    <source>
        <dbReference type="ARBA" id="ARBA00022729"/>
    </source>
</evidence>
<evidence type="ECO:0000259" key="6">
    <source>
        <dbReference type="Pfam" id="PF07980"/>
    </source>
</evidence>
<comment type="subcellular location">
    <subcellularLocation>
        <location evidence="1">Cell outer membrane</location>
    </subcellularLocation>
</comment>
<evidence type="ECO:0000259" key="7">
    <source>
        <dbReference type="Pfam" id="PF14322"/>
    </source>
</evidence>
<comment type="caution">
    <text evidence="8">The sequence shown here is derived from an EMBL/GenBank/DDBJ whole genome shotgun (WGS) entry which is preliminary data.</text>
</comment>
<dbReference type="EMBL" id="JBHUDG010000049">
    <property type="protein sequence ID" value="MFD1631626.1"/>
    <property type="molecule type" value="Genomic_DNA"/>
</dbReference>
<gene>
    <name evidence="8" type="ORF">ACFSAH_17255</name>
</gene>
<sequence length="503" mass="56363">MKNIGISSIVCISFIMMLFSGCEKLDEKAYSTLTPENYFSNADEAKVALMGVYNTLNREHIWTHNLFTMVLLPNKYVRTRVPVHKSIAQFSFSVSDDRIANVWNNAYEAINRANTIIGRVPNIQMTDSLQRMFVAEAKFMRALSYFNLVRLYGGVPLKTGETEGLSTVYTPRSTEQEIYDLIVADLQYAESNNLPKIRPSSERGRATECAAKTLLGKVYLTMAGFPLKQTDKWNLARLKLKEVIDNKATYNVDLLPNYADLFDVNKEASNKEAIFAIQFSYSQVSGGSALPFFAAPLNSTFATANGQYNYGFTTDFRSLFATSDKRRDVTLISSYVAVNGATVTYNAPGSTYRDPLGIALGKYKDGPSKAPANTRHATDILVLRYADVLLMYAEAENEVNGPDNAYSAINEVRLRANAGALSGLTKDTFRDAVHLERLLELSGELHEFFDIKRLEKIEDHVTNSYEAQQVQVSYDPKMYLYPIPDREVSTNRAIGLENQNPGY</sequence>
<dbReference type="Gene3D" id="1.25.40.390">
    <property type="match status" value="1"/>
</dbReference>
<keyword evidence="4" id="KW-0472">Membrane</keyword>
<name>A0ABW4IJ25_9SPHI</name>
<evidence type="ECO:0000256" key="4">
    <source>
        <dbReference type="ARBA" id="ARBA00023136"/>
    </source>
</evidence>
<proteinExistence type="inferred from homology"/>
<dbReference type="InterPro" id="IPR012944">
    <property type="entry name" value="SusD_RagB_dom"/>
</dbReference>
<dbReference type="SUPFAM" id="SSF48452">
    <property type="entry name" value="TPR-like"/>
    <property type="match status" value="1"/>
</dbReference>
<dbReference type="InterPro" id="IPR033985">
    <property type="entry name" value="SusD-like_N"/>
</dbReference>
<keyword evidence="9" id="KW-1185">Reference proteome</keyword>
<evidence type="ECO:0000256" key="2">
    <source>
        <dbReference type="ARBA" id="ARBA00006275"/>
    </source>
</evidence>
<dbReference type="InterPro" id="IPR011990">
    <property type="entry name" value="TPR-like_helical_dom_sf"/>
</dbReference>
<dbReference type="Pfam" id="PF14322">
    <property type="entry name" value="SusD-like_3"/>
    <property type="match status" value="1"/>
</dbReference>
<evidence type="ECO:0000256" key="1">
    <source>
        <dbReference type="ARBA" id="ARBA00004442"/>
    </source>
</evidence>
<evidence type="ECO:0000256" key="5">
    <source>
        <dbReference type="ARBA" id="ARBA00023237"/>
    </source>
</evidence>
<dbReference type="Pfam" id="PF07980">
    <property type="entry name" value="SusD_RagB"/>
    <property type="match status" value="1"/>
</dbReference>
<keyword evidence="5" id="KW-0998">Cell outer membrane</keyword>
<keyword evidence="3" id="KW-0732">Signal</keyword>
<organism evidence="8 9">
    <name type="scientific">Pseudopedobacter beijingensis</name>
    <dbReference type="NCBI Taxonomy" id="1207056"/>
    <lineage>
        <taxon>Bacteria</taxon>
        <taxon>Pseudomonadati</taxon>
        <taxon>Bacteroidota</taxon>
        <taxon>Sphingobacteriia</taxon>
        <taxon>Sphingobacteriales</taxon>
        <taxon>Sphingobacteriaceae</taxon>
        <taxon>Pseudopedobacter</taxon>
    </lineage>
</organism>